<evidence type="ECO:0000313" key="3">
    <source>
        <dbReference type="EMBL" id="KOB75440.1"/>
    </source>
</evidence>
<reference evidence="3 4" key="1">
    <citation type="journal article" date="2015" name="Genome Biol. Evol.">
        <title>The genome of winter moth (Operophtera brumata) provides a genomic perspective on sexual dimorphism and phenology.</title>
        <authorList>
            <person name="Derks M.F."/>
            <person name="Smit S."/>
            <person name="Salis L."/>
            <person name="Schijlen E."/>
            <person name="Bossers A."/>
            <person name="Mateman C."/>
            <person name="Pijl A.S."/>
            <person name="de Ridder D."/>
            <person name="Groenen M.A."/>
            <person name="Visser M.E."/>
            <person name="Megens H.J."/>
        </authorList>
    </citation>
    <scope>NUCLEOTIDE SEQUENCE [LARGE SCALE GENOMIC DNA]</scope>
    <source>
        <strain evidence="3">WM2013NL</strain>
        <tissue evidence="3">Head and thorax</tissue>
    </source>
</reference>
<feature type="domain" description="Dynein heavy chain ATP-binding dynein motor region" evidence="2">
    <location>
        <begin position="94"/>
        <end position="184"/>
    </location>
</feature>
<evidence type="ECO:0000256" key="1">
    <source>
        <dbReference type="SAM" id="Coils"/>
    </source>
</evidence>
<dbReference type="Gene3D" id="3.40.50.300">
    <property type="entry name" value="P-loop containing nucleotide triphosphate hydrolases"/>
    <property type="match status" value="1"/>
</dbReference>
<protein>
    <submittedName>
        <fullName evidence="3">Putative dynein axonemal heavy chain-like protein</fullName>
    </submittedName>
</protein>
<keyword evidence="4" id="KW-1185">Reference proteome</keyword>
<feature type="coiled-coil region" evidence="1">
    <location>
        <begin position="15"/>
        <end position="59"/>
    </location>
</feature>
<dbReference type="Pfam" id="PF12781">
    <property type="entry name" value="AAA_9"/>
    <property type="match status" value="1"/>
</dbReference>
<name>A0A0L7LJ33_OPEBR</name>
<gene>
    <name evidence="3" type="ORF">OBRU01_04642</name>
</gene>
<dbReference type="EMBL" id="JTDY01000919">
    <property type="protein sequence ID" value="KOB75440.1"/>
    <property type="molecule type" value="Genomic_DNA"/>
</dbReference>
<comment type="caution">
    <text evidence="3">The sequence shown here is derived from an EMBL/GenBank/DDBJ whole genome shotgun (WGS) entry which is preliminary data.</text>
</comment>
<dbReference type="Gene3D" id="1.20.920.20">
    <property type="match status" value="1"/>
</dbReference>
<sequence>MDSYSGLWRIVKPKKERLEEALESLRMKQQILAEARAKLRELSEMIARLQKEYEEKEFDNLPGDCLIATGFVAYLGPFMSDYRDNLMDDWFREGQALIWIAKLEEPNDIQVVDTGQPGFLKVMENSLTKGTPILVHNVGEVLDPSIAPILDKAIVKIGNALVIKFNEKMVSYDPKFRMYLTTKLG</sequence>
<dbReference type="GO" id="GO:0045505">
    <property type="term" value="F:dynein intermediate chain binding"/>
    <property type="evidence" value="ECO:0007669"/>
    <property type="project" value="InterPro"/>
</dbReference>
<accession>A0A0L7LJ33</accession>
<dbReference type="InterPro" id="IPR035706">
    <property type="entry name" value="AAA_9"/>
</dbReference>
<dbReference type="InterPro" id="IPR026983">
    <property type="entry name" value="DHC"/>
</dbReference>
<dbReference type="AlphaFoldDB" id="A0A0L7LJ33"/>
<dbReference type="GO" id="GO:0051959">
    <property type="term" value="F:dynein light intermediate chain binding"/>
    <property type="evidence" value="ECO:0007669"/>
    <property type="project" value="InterPro"/>
</dbReference>
<evidence type="ECO:0000259" key="2">
    <source>
        <dbReference type="Pfam" id="PF12781"/>
    </source>
</evidence>
<dbReference type="GO" id="GO:0030286">
    <property type="term" value="C:dynein complex"/>
    <property type="evidence" value="ECO:0007669"/>
    <property type="project" value="InterPro"/>
</dbReference>
<dbReference type="Proteomes" id="UP000037510">
    <property type="component" value="Unassembled WGS sequence"/>
</dbReference>
<evidence type="ECO:0000313" key="4">
    <source>
        <dbReference type="Proteomes" id="UP000037510"/>
    </source>
</evidence>
<dbReference type="InterPro" id="IPR027417">
    <property type="entry name" value="P-loop_NTPase"/>
</dbReference>
<organism evidence="3 4">
    <name type="scientific">Operophtera brumata</name>
    <name type="common">Winter moth</name>
    <name type="synonym">Phalaena brumata</name>
    <dbReference type="NCBI Taxonomy" id="104452"/>
    <lineage>
        <taxon>Eukaryota</taxon>
        <taxon>Metazoa</taxon>
        <taxon>Ecdysozoa</taxon>
        <taxon>Arthropoda</taxon>
        <taxon>Hexapoda</taxon>
        <taxon>Insecta</taxon>
        <taxon>Pterygota</taxon>
        <taxon>Neoptera</taxon>
        <taxon>Endopterygota</taxon>
        <taxon>Lepidoptera</taxon>
        <taxon>Glossata</taxon>
        <taxon>Ditrysia</taxon>
        <taxon>Geometroidea</taxon>
        <taxon>Geometridae</taxon>
        <taxon>Larentiinae</taxon>
        <taxon>Operophtera</taxon>
    </lineage>
</organism>
<proteinExistence type="predicted"/>
<dbReference type="STRING" id="104452.A0A0L7LJ33"/>
<dbReference type="GO" id="GO:0007018">
    <property type="term" value="P:microtubule-based movement"/>
    <property type="evidence" value="ECO:0007669"/>
    <property type="project" value="InterPro"/>
</dbReference>
<keyword evidence="1" id="KW-0175">Coiled coil</keyword>
<dbReference type="PANTHER" id="PTHR22878">
    <property type="entry name" value="DYNEIN HEAVY CHAIN 6, AXONEMAL-LIKE-RELATED"/>
    <property type="match status" value="1"/>
</dbReference>